<dbReference type="Proteomes" id="UP000515976">
    <property type="component" value="Chromosome"/>
</dbReference>
<dbReference type="GO" id="GO:0003700">
    <property type="term" value="F:DNA-binding transcription factor activity"/>
    <property type="evidence" value="ECO:0007669"/>
    <property type="project" value="TreeGrafter"/>
</dbReference>
<dbReference type="SUPFAM" id="SSF53822">
    <property type="entry name" value="Periplasmic binding protein-like I"/>
    <property type="match status" value="1"/>
</dbReference>
<dbReference type="Pfam" id="PF13377">
    <property type="entry name" value="Peripla_BP_3"/>
    <property type="match status" value="1"/>
</dbReference>
<dbReference type="SUPFAM" id="SSF47413">
    <property type="entry name" value="lambda repressor-like DNA-binding domains"/>
    <property type="match status" value="1"/>
</dbReference>
<feature type="domain" description="HTH lacI-type" evidence="4">
    <location>
        <begin position="8"/>
        <end position="62"/>
    </location>
</feature>
<dbReference type="InterPro" id="IPR046335">
    <property type="entry name" value="LacI/GalR-like_sensor"/>
</dbReference>
<dbReference type="GO" id="GO:0000976">
    <property type="term" value="F:transcription cis-regulatory region binding"/>
    <property type="evidence" value="ECO:0007669"/>
    <property type="project" value="TreeGrafter"/>
</dbReference>
<keyword evidence="3" id="KW-0804">Transcription</keyword>
<organism evidence="5 6">
    <name type="scientific">Phycicoccus endophyticus</name>
    <dbReference type="NCBI Taxonomy" id="1690220"/>
    <lineage>
        <taxon>Bacteria</taxon>
        <taxon>Bacillati</taxon>
        <taxon>Actinomycetota</taxon>
        <taxon>Actinomycetes</taxon>
        <taxon>Micrococcales</taxon>
        <taxon>Intrasporangiaceae</taxon>
        <taxon>Phycicoccus</taxon>
    </lineage>
</organism>
<dbReference type="RefSeq" id="WP_166104397.1">
    <property type="nucleotide sequence ID" value="NZ_BMMY01000009.1"/>
</dbReference>
<dbReference type="InterPro" id="IPR000843">
    <property type="entry name" value="HTH_LacI"/>
</dbReference>
<dbReference type="SMART" id="SM00354">
    <property type="entry name" value="HTH_LACI"/>
    <property type="match status" value="1"/>
</dbReference>
<gene>
    <name evidence="5" type="ORF">H9L10_07430</name>
</gene>
<dbReference type="AlphaFoldDB" id="A0A7G9R579"/>
<keyword evidence="1" id="KW-0805">Transcription regulation</keyword>
<evidence type="ECO:0000256" key="2">
    <source>
        <dbReference type="ARBA" id="ARBA00023125"/>
    </source>
</evidence>
<dbReference type="Gene3D" id="3.40.50.2300">
    <property type="match status" value="2"/>
</dbReference>
<dbReference type="EMBL" id="CP060712">
    <property type="protein sequence ID" value="QNN50754.1"/>
    <property type="molecule type" value="Genomic_DNA"/>
</dbReference>
<accession>A0A7G9R579</accession>
<sequence length="347" mass="36329">MRGQPERPTLDQVAAHAGVSRATVSRVVNGSSTVDEALATQVRRAVTDLGYVPNRAARSLMTRRSETVALVAAESTTRVFGDPFFAAVTRGAGQELARSGLHLVLSMVQSEEDLERLAGFVRGGHLDGILVISEHDSRDVVGVAAGSGLPVVVGGRPMTPHGEVPYVDNDNVTGGRIAAGHLLARGCRRVASVAGPQDMSAGVDRLIGFREGLGGAFDPDLVEVGDFTTTGGAAATERLLARRPNLDGIVVANDLMALGALTVLRGRGLEVPRDVAVVGFDDADVAAVAAPPLTTVRQRTLDQGRLMAQYLLTRLGREVAEPMPELHGRHDGPGIVLGVELVARESA</sequence>
<dbReference type="CDD" id="cd01392">
    <property type="entry name" value="HTH_LacI"/>
    <property type="match status" value="1"/>
</dbReference>
<evidence type="ECO:0000313" key="6">
    <source>
        <dbReference type="Proteomes" id="UP000515976"/>
    </source>
</evidence>
<dbReference type="KEGG" id="pei:H9L10_07430"/>
<protein>
    <submittedName>
        <fullName evidence="5">LacI family DNA-binding transcriptional regulator</fullName>
    </submittedName>
</protein>
<dbReference type="InterPro" id="IPR010982">
    <property type="entry name" value="Lambda_DNA-bd_dom_sf"/>
</dbReference>
<dbReference type="PANTHER" id="PTHR30146">
    <property type="entry name" value="LACI-RELATED TRANSCRIPTIONAL REPRESSOR"/>
    <property type="match status" value="1"/>
</dbReference>
<evidence type="ECO:0000313" key="5">
    <source>
        <dbReference type="EMBL" id="QNN50754.1"/>
    </source>
</evidence>
<dbReference type="Gene3D" id="1.10.260.40">
    <property type="entry name" value="lambda repressor-like DNA-binding domains"/>
    <property type="match status" value="1"/>
</dbReference>
<keyword evidence="2 5" id="KW-0238">DNA-binding</keyword>
<dbReference type="Pfam" id="PF00356">
    <property type="entry name" value="LacI"/>
    <property type="match status" value="1"/>
</dbReference>
<evidence type="ECO:0000259" key="4">
    <source>
        <dbReference type="PROSITE" id="PS50932"/>
    </source>
</evidence>
<reference evidence="5 6" key="1">
    <citation type="submission" date="2020-08" db="EMBL/GenBank/DDBJ databases">
        <title>Genome sequence of Phycicoccus endophyticus JCM 31784T.</title>
        <authorList>
            <person name="Hyun D.-W."/>
            <person name="Bae J.-W."/>
        </authorList>
    </citation>
    <scope>NUCLEOTIDE SEQUENCE [LARGE SCALE GENOMIC DNA]</scope>
    <source>
        <strain evidence="5 6">JCM 31784</strain>
    </source>
</reference>
<proteinExistence type="predicted"/>
<keyword evidence="6" id="KW-1185">Reference proteome</keyword>
<dbReference type="InterPro" id="IPR028082">
    <property type="entry name" value="Peripla_BP_I"/>
</dbReference>
<dbReference type="CDD" id="cd06267">
    <property type="entry name" value="PBP1_LacI_sugar_binding-like"/>
    <property type="match status" value="1"/>
</dbReference>
<dbReference type="PANTHER" id="PTHR30146:SF109">
    <property type="entry name" value="HTH-TYPE TRANSCRIPTIONAL REGULATOR GALS"/>
    <property type="match status" value="1"/>
</dbReference>
<evidence type="ECO:0000256" key="1">
    <source>
        <dbReference type="ARBA" id="ARBA00023015"/>
    </source>
</evidence>
<evidence type="ECO:0000256" key="3">
    <source>
        <dbReference type="ARBA" id="ARBA00023163"/>
    </source>
</evidence>
<name>A0A7G9R579_9MICO</name>
<dbReference type="PROSITE" id="PS50932">
    <property type="entry name" value="HTH_LACI_2"/>
    <property type="match status" value="1"/>
</dbReference>